<keyword evidence="2 4" id="KW-0548">Nucleotidyltransferase</keyword>
<comment type="caution">
    <text evidence="4">The sequence shown here is derived from an EMBL/GenBank/DDBJ whole genome shotgun (WGS) entry which is preliminary data.</text>
</comment>
<dbReference type="AlphaFoldDB" id="A0A839SRN4"/>
<feature type="domain" description="Nucleotidyl transferase" evidence="3">
    <location>
        <begin position="6"/>
        <end position="126"/>
    </location>
</feature>
<dbReference type="InterPro" id="IPR005835">
    <property type="entry name" value="NTP_transferase_dom"/>
</dbReference>
<dbReference type="PANTHER" id="PTHR43584">
    <property type="entry name" value="NUCLEOTIDYL TRANSFERASE"/>
    <property type="match status" value="1"/>
</dbReference>
<dbReference type="SUPFAM" id="SSF53448">
    <property type="entry name" value="Nucleotide-diphospho-sugar transferases"/>
    <property type="match status" value="1"/>
</dbReference>
<proteinExistence type="predicted"/>
<evidence type="ECO:0000259" key="3">
    <source>
        <dbReference type="Pfam" id="PF00483"/>
    </source>
</evidence>
<evidence type="ECO:0000313" key="4">
    <source>
        <dbReference type="EMBL" id="MBB3064016.1"/>
    </source>
</evidence>
<evidence type="ECO:0000313" key="5">
    <source>
        <dbReference type="Proteomes" id="UP000581135"/>
    </source>
</evidence>
<dbReference type="Proteomes" id="UP000581135">
    <property type="component" value="Unassembled WGS sequence"/>
</dbReference>
<dbReference type="RefSeq" id="WP_246377299.1">
    <property type="nucleotide sequence ID" value="NZ_JACHXA010000001.1"/>
</dbReference>
<accession>A0A839SRN4</accession>
<dbReference type="EMBL" id="JACHXA010000001">
    <property type="protein sequence ID" value="MBB3064016.1"/>
    <property type="molecule type" value="Genomic_DNA"/>
</dbReference>
<keyword evidence="1 4" id="KW-0808">Transferase</keyword>
<reference evidence="4 5" key="1">
    <citation type="submission" date="2020-08" db="EMBL/GenBank/DDBJ databases">
        <title>Genomic Encyclopedia of Type Strains, Phase III (KMG-III): the genomes of soil and plant-associated and newly described type strains.</title>
        <authorList>
            <person name="Whitman W."/>
        </authorList>
    </citation>
    <scope>NUCLEOTIDE SEQUENCE [LARGE SCALE GENOMIC DNA]</scope>
    <source>
        <strain evidence="4 5">CECT 8803</strain>
    </source>
</reference>
<dbReference type="PANTHER" id="PTHR43584:SF8">
    <property type="entry name" value="N-ACETYLMURAMATE ALPHA-1-PHOSPHATE URIDYLYLTRANSFERASE"/>
    <property type="match status" value="1"/>
</dbReference>
<sequence>MRPKRAMVLAAGYGLRMRPLTDKTPKPLLPVQGRSLLERILDRLAEAGVEEAVINLHHLGEQIEQRLSDRKKPKIRFSWEREEVLETGGGVAKALPLLGDEPFFVINGDVLWLNGYQQALHRLADAWDARQMDALLLVHSTPYAVGYEGKGDFFLAADGRLLRRSPEEVAPFVFAGIQILHPRLFEGAPEGPFSLNRIYDRAAESETLFGLRHDGEWFHIGTPGSLKETEELFDSRDFPIVLR</sequence>
<dbReference type="Pfam" id="PF00483">
    <property type="entry name" value="NTP_transferase"/>
    <property type="match status" value="1"/>
</dbReference>
<dbReference type="InterPro" id="IPR050065">
    <property type="entry name" value="GlmU-like"/>
</dbReference>
<dbReference type="CDD" id="cd06422">
    <property type="entry name" value="NTP_transferase_like_1"/>
    <property type="match status" value="1"/>
</dbReference>
<gene>
    <name evidence="4" type="ORF">FHR98_000281</name>
</gene>
<evidence type="ECO:0000256" key="1">
    <source>
        <dbReference type="ARBA" id="ARBA00022679"/>
    </source>
</evidence>
<evidence type="ECO:0000256" key="2">
    <source>
        <dbReference type="ARBA" id="ARBA00022695"/>
    </source>
</evidence>
<protein>
    <submittedName>
        <fullName evidence="4">MurNAc alpha-1-phosphate uridylyltransferase</fullName>
        <ecNumber evidence="4">2.7.7.-</ecNumber>
    </submittedName>
</protein>
<dbReference type="Gene3D" id="3.90.550.10">
    <property type="entry name" value="Spore Coat Polysaccharide Biosynthesis Protein SpsA, Chain A"/>
    <property type="match status" value="1"/>
</dbReference>
<name>A0A839SRN4_9PROT</name>
<dbReference type="GO" id="GO:0016779">
    <property type="term" value="F:nucleotidyltransferase activity"/>
    <property type="evidence" value="ECO:0007669"/>
    <property type="project" value="UniProtKB-KW"/>
</dbReference>
<dbReference type="EC" id="2.7.7.-" evidence="4"/>
<keyword evidence="5" id="KW-1185">Reference proteome</keyword>
<dbReference type="InterPro" id="IPR029044">
    <property type="entry name" value="Nucleotide-diphossugar_trans"/>
</dbReference>
<organism evidence="4 5">
    <name type="scientific">Limibacillus halophilus</name>
    <dbReference type="NCBI Taxonomy" id="1579333"/>
    <lineage>
        <taxon>Bacteria</taxon>
        <taxon>Pseudomonadati</taxon>
        <taxon>Pseudomonadota</taxon>
        <taxon>Alphaproteobacteria</taxon>
        <taxon>Rhodospirillales</taxon>
        <taxon>Rhodovibrionaceae</taxon>
        <taxon>Limibacillus</taxon>
    </lineage>
</organism>